<geneLocation type="mitochondrion" evidence="1"/>
<dbReference type="AlphaFoldDB" id="A0A8K1JCE4"/>
<organism evidence="1">
    <name type="scientific">Percursaria percursa</name>
    <dbReference type="NCBI Taxonomy" id="153906"/>
    <lineage>
        <taxon>Eukaryota</taxon>
        <taxon>Viridiplantae</taxon>
        <taxon>Chlorophyta</taxon>
        <taxon>core chlorophytes</taxon>
        <taxon>Ulvophyceae</taxon>
        <taxon>OUU clade</taxon>
        <taxon>Ulvales</taxon>
        <taxon>Kornmanniaceae</taxon>
        <taxon>Percursaria</taxon>
    </lineage>
</organism>
<name>A0A8K1JCE4_9CHLO</name>
<dbReference type="EMBL" id="MZ911851">
    <property type="protein sequence ID" value="UCS09821.1"/>
    <property type="molecule type" value="Genomic_DNA"/>
</dbReference>
<protein>
    <submittedName>
        <fullName evidence="1">Uncharacterized protein</fullName>
    </submittedName>
</protein>
<keyword evidence="1" id="KW-0496">Mitochondrion</keyword>
<proteinExistence type="predicted"/>
<evidence type="ECO:0000313" key="1">
    <source>
        <dbReference type="EMBL" id="UCS09821.1"/>
    </source>
</evidence>
<dbReference type="InterPro" id="IPR043502">
    <property type="entry name" value="DNA/RNA_pol_sf"/>
</dbReference>
<gene>
    <name evidence="1" type="primary">orf233</name>
</gene>
<dbReference type="SUPFAM" id="SSF56672">
    <property type="entry name" value="DNA/RNA polymerases"/>
    <property type="match status" value="1"/>
</dbReference>
<accession>A0A8K1JCE4</accession>
<sequence>MVGEFVNRELNSKFNETLRTQEALKIASLYIDKAIYWPAVQDFRGRIYRIGNLNIQLDDYVKSFISFYSNKPLIKRRKQSNKSYANYTLLLKTALVKDDLIKRWDDVFGDRLINKDKFEKLLLEDLLAEKLSLIQVGQLLLIRQGAYDSIGVYYDASASAYQIMGVINMDENLCKITNVLKTDGSKNDIYTFFLGQIMKKMVRSTKRYEVQKGTKYKKVRSTKRYEVQKGTKD</sequence>
<reference evidence="1" key="1">
    <citation type="submission" date="2021-08" db="EMBL/GenBank/DDBJ databases">
        <authorList>
            <person name="Liu F."/>
            <person name="Iii J.T.M."/>
            <person name="Wang H."/>
        </authorList>
    </citation>
    <scope>NUCLEOTIDE SEQUENCE</scope>
</reference>